<protein>
    <recommendedName>
        <fullName evidence="4">Paramyosin</fullName>
    </recommendedName>
</protein>
<feature type="region of interest" description="Disordered" evidence="1">
    <location>
        <begin position="1"/>
        <end position="45"/>
    </location>
</feature>
<gene>
    <name evidence="2" type="ORF">OTU49_017446</name>
</gene>
<proteinExistence type="predicted"/>
<reference evidence="2 3" key="1">
    <citation type="journal article" date="2024" name="BMC Genomics">
        <title>Genome assembly of redclaw crayfish (Cherax quadricarinatus) provides insights into its immune adaptation and hypoxia tolerance.</title>
        <authorList>
            <person name="Liu Z."/>
            <person name="Zheng J."/>
            <person name="Li H."/>
            <person name="Fang K."/>
            <person name="Wang S."/>
            <person name="He J."/>
            <person name="Zhou D."/>
            <person name="Weng S."/>
            <person name="Chi M."/>
            <person name="Gu Z."/>
            <person name="He J."/>
            <person name="Li F."/>
            <person name="Wang M."/>
        </authorList>
    </citation>
    <scope>NUCLEOTIDE SEQUENCE [LARGE SCALE GENOMIC DNA]</scope>
    <source>
        <strain evidence="2">ZL_2023a</strain>
    </source>
</reference>
<name>A0AAW0X3B8_CHEQU</name>
<dbReference type="Proteomes" id="UP001445076">
    <property type="component" value="Unassembled WGS sequence"/>
</dbReference>
<dbReference type="AlphaFoldDB" id="A0AAW0X3B8"/>
<comment type="caution">
    <text evidence="2">The sequence shown here is derived from an EMBL/GenBank/DDBJ whole genome shotgun (WGS) entry which is preliminary data.</text>
</comment>
<organism evidence="2 3">
    <name type="scientific">Cherax quadricarinatus</name>
    <name type="common">Australian red claw crayfish</name>
    <dbReference type="NCBI Taxonomy" id="27406"/>
    <lineage>
        <taxon>Eukaryota</taxon>
        <taxon>Metazoa</taxon>
        <taxon>Ecdysozoa</taxon>
        <taxon>Arthropoda</taxon>
        <taxon>Crustacea</taxon>
        <taxon>Multicrustacea</taxon>
        <taxon>Malacostraca</taxon>
        <taxon>Eumalacostraca</taxon>
        <taxon>Eucarida</taxon>
        <taxon>Decapoda</taxon>
        <taxon>Pleocyemata</taxon>
        <taxon>Astacidea</taxon>
        <taxon>Parastacoidea</taxon>
        <taxon>Parastacidae</taxon>
        <taxon>Cherax</taxon>
    </lineage>
</organism>
<evidence type="ECO:0000313" key="3">
    <source>
        <dbReference type="Proteomes" id="UP001445076"/>
    </source>
</evidence>
<dbReference type="EMBL" id="JARKIK010000050">
    <property type="protein sequence ID" value="KAK8734784.1"/>
    <property type="molecule type" value="Genomic_DNA"/>
</dbReference>
<accession>A0AAW0X3B8</accession>
<keyword evidence="3" id="KW-1185">Reference proteome</keyword>
<sequence length="546" mass="63667">MGDNVVDNVEEPPATEVTEGGDAPLTLSDQLQEIEKEERKARRRRYGSWKKPPSYVYATNFGFGVQSYQPMIEYLDAKDDGQPVNKDDVHLPMIEERCMTKHAADKPFRWYKNSDIDKYIDKGEKIRTQIRQNDAIGVSNVLRRTHTNWSMTRKWVQSVKKSYVVDYRKLHKKAAEFEDVDYVDYRPPTPVKAVYYRELTPRPRYLDDLSSEFASVVKTLAQSRMEHENELAARREKMKMLDEKFEDTVDHIYSQMRHISQRADQYASSANDPRKIDTVEYDTILRNRTRRDEELKNMMECVNELTEMDSARNKLRASLRSLDDEVHGLSSRVDDMRHLHTTERLQSTDTNVELDMLRAQLAARRSYSRPSSIARDDEEDDYDEVKTCRKPKQAILLPKRERVTAKPREPLLQDEVISDVYARVLNKAGELGTRTSEQRRINSRARFVNVFKPRPDTADRELLVPPSLTELNIDYMAKTLATKGACQRRYDIDAEVPAPRSNINTNAFKDYCELRARKPIEEHPSLSNRVRYANIRARARSTLLGY</sequence>
<evidence type="ECO:0000313" key="2">
    <source>
        <dbReference type="EMBL" id="KAK8734784.1"/>
    </source>
</evidence>
<evidence type="ECO:0000256" key="1">
    <source>
        <dbReference type="SAM" id="MobiDB-lite"/>
    </source>
</evidence>
<evidence type="ECO:0008006" key="4">
    <source>
        <dbReference type="Google" id="ProtNLM"/>
    </source>
</evidence>